<name>A0AAD1XPR7_EUPCR</name>
<evidence type="ECO:0000256" key="1">
    <source>
        <dbReference type="SAM" id="MobiDB-lite"/>
    </source>
</evidence>
<evidence type="ECO:0000313" key="3">
    <source>
        <dbReference type="Proteomes" id="UP001295684"/>
    </source>
</evidence>
<proteinExistence type="predicted"/>
<dbReference type="Proteomes" id="UP001295684">
    <property type="component" value="Unassembled WGS sequence"/>
</dbReference>
<feature type="compositionally biased region" description="Polar residues" evidence="1">
    <location>
        <begin position="70"/>
        <end position="82"/>
    </location>
</feature>
<organism evidence="2 3">
    <name type="scientific">Euplotes crassus</name>
    <dbReference type="NCBI Taxonomy" id="5936"/>
    <lineage>
        <taxon>Eukaryota</taxon>
        <taxon>Sar</taxon>
        <taxon>Alveolata</taxon>
        <taxon>Ciliophora</taxon>
        <taxon>Intramacronucleata</taxon>
        <taxon>Spirotrichea</taxon>
        <taxon>Hypotrichia</taxon>
        <taxon>Euplotida</taxon>
        <taxon>Euplotidae</taxon>
        <taxon>Moneuplotes</taxon>
    </lineage>
</organism>
<evidence type="ECO:0000313" key="2">
    <source>
        <dbReference type="EMBL" id="CAI2376300.1"/>
    </source>
</evidence>
<sequence>MDYYSSSFKKAADTYAKRPGITVDNGEIENKPHNCTTPEPDIDLCFNCDDSISRMLDRYNQIYTPITETSGIAEQESQQVDSIEQPRPMQPIRNRQRRARRRTRTQMPPVYSCQCAIGTCMRVLREMINGRY</sequence>
<keyword evidence="3" id="KW-1185">Reference proteome</keyword>
<reference evidence="2" key="1">
    <citation type="submission" date="2023-07" db="EMBL/GenBank/DDBJ databases">
        <authorList>
            <consortium name="AG Swart"/>
            <person name="Singh M."/>
            <person name="Singh A."/>
            <person name="Seah K."/>
            <person name="Emmerich C."/>
        </authorList>
    </citation>
    <scope>NUCLEOTIDE SEQUENCE</scope>
    <source>
        <strain evidence="2">DP1</strain>
    </source>
</reference>
<accession>A0AAD1XPR7</accession>
<feature type="region of interest" description="Disordered" evidence="1">
    <location>
        <begin position="70"/>
        <end position="105"/>
    </location>
</feature>
<feature type="compositionally biased region" description="Basic residues" evidence="1">
    <location>
        <begin position="94"/>
        <end position="104"/>
    </location>
</feature>
<comment type="caution">
    <text evidence="2">The sequence shown here is derived from an EMBL/GenBank/DDBJ whole genome shotgun (WGS) entry which is preliminary data.</text>
</comment>
<gene>
    <name evidence="2" type="ORF">ECRASSUSDP1_LOCUS17669</name>
</gene>
<dbReference type="EMBL" id="CAMPGE010017849">
    <property type="protein sequence ID" value="CAI2376300.1"/>
    <property type="molecule type" value="Genomic_DNA"/>
</dbReference>
<protein>
    <submittedName>
        <fullName evidence="2">Uncharacterized protein</fullName>
    </submittedName>
</protein>
<dbReference type="AlphaFoldDB" id="A0AAD1XPR7"/>